<gene>
    <name evidence="4" type="primary">moaD</name>
    <name evidence="4" type="ORF">MARSALSMR5_03688</name>
    <name evidence="5" type="ORF">SAMN04487868_10652</name>
</gene>
<dbReference type="InterPro" id="IPR003749">
    <property type="entry name" value="ThiS/MoaD-like"/>
</dbReference>
<dbReference type="EMBL" id="FOTV01000006">
    <property type="protein sequence ID" value="SFL65704.1"/>
    <property type="molecule type" value="Genomic_DNA"/>
</dbReference>
<evidence type="ECO:0000256" key="1">
    <source>
        <dbReference type="ARBA" id="ARBA00022741"/>
    </source>
</evidence>
<dbReference type="GO" id="GO:1990133">
    <property type="term" value="C:molybdopterin adenylyltransferase complex"/>
    <property type="evidence" value="ECO:0007669"/>
    <property type="project" value="TreeGrafter"/>
</dbReference>
<accession>A0A1W6KEG6</accession>
<dbReference type="InterPro" id="IPR012675">
    <property type="entry name" value="Beta-grasp_dom_sf"/>
</dbReference>
<dbReference type="UniPathway" id="UPA00344"/>
<evidence type="ECO:0000313" key="7">
    <source>
        <dbReference type="Proteomes" id="UP000199211"/>
    </source>
</evidence>
<dbReference type="CDD" id="cd00754">
    <property type="entry name" value="Ubl_MoaD"/>
    <property type="match status" value="1"/>
</dbReference>
<reference evidence="4 6" key="2">
    <citation type="submission" date="2017-04" db="EMBL/GenBank/DDBJ databases">
        <title>Genome Sequence of Marinobacter salarius strain SMR5 Isolated from a culture of the Diatom Skeletonema marinoi.</title>
        <authorList>
            <person name="Topel M."/>
            <person name="Pinder M.I.M."/>
            <person name="Johansson O.N."/>
            <person name="Kourtchenko O."/>
            <person name="Godhe A."/>
            <person name="Clarke A.K."/>
        </authorList>
    </citation>
    <scope>NUCLEOTIDE SEQUENCE [LARGE SCALE GENOMIC DNA]</scope>
    <source>
        <strain evidence="4 6">SMR5</strain>
    </source>
</reference>
<organism evidence="4 6">
    <name type="scientific">Marinobacter salarius</name>
    <dbReference type="NCBI Taxonomy" id="1420917"/>
    <lineage>
        <taxon>Bacteria</taxon>
        <taxon>Pseudomonadati</taxon>
        <taxon>Pseudomonadota</taxon>
        <taxon>Gammaproteobacteria</taxon>
        <taxon>Pseudomonadales</taxon>
        <taxon>Marinobacteraceae</taxon>
        <taxon>Marinobacter</taxon>
    </lineage>
</organism>
<dbReference type="NCBIfam" id="TIGR01682">
    <property type="entry name" value="moaD"/>
    <property type="match status" value="1"/>
</dbReference>
<evidence type="ECO:0000256" key="2">
    <source>
        <dbReference type="ARBA" id="ARBA00024200"/>
    </source>
</evidence>
<evidence type="ECO:0000256" key="3">
    <source>
        <dbReference type="ARBA" id="ARBA00024247"/>
    </source>
</evidence>
<comment type="similarity">
    <text evidence="2">Belongs to the MoaD family.</text>
</comment>
<evidence type="ECO:0000313" key="4">
    <source>
        <dbReference type="EMBL" id="ARM85709.1"/>
    </source>
</evidence>
<dbReference type="Proteomes" id="UP000193100">
    <property type="component" value="Chromosome"/>
</dbReference>
<protein>
    <recommendedName>
        <fullName evidence="3">Molybdopterin synthase sulfur carrier subunit</fullName>
    </recommendedName>
</protein>
<name>A0A1W6KEG6_9GAMM</name>
<dbReference type="PANTHER" id="PTHR33359:SF1">
    <property type="entry name" value="MOLYBDOPTERIN SYNTHASE SULFUR CARRIER SUBUNIT"/>
    <property type="match status" value="1"/>
</dbReference>
<evidence type="ECO:0000313" key="5">
    <source>
        <dbReference type="EMBL" id="SFL65704.1"/>
    </source>
</evidence>
<dbReference type="PANTHER" id="PTHR33359">
    <property type="entry name" value="MOLYBDOPTERIN SYNTHASE SULFUR CARRIER SUBUNIT"/>
    <property type="match status" value="1"/>
</dbReference>
<evidence type="ECO:0000313" key="6">
    <source>
        <dbReference type="Proteomes" id="UP000193100"/>
    </source>
</evidence>
<accession>A0A1I4JGQ5</accession>
<dbReference type="InterPro" id="IPR016155">
    <property type="entry name" value="Mopterin_synth/thiamin_S_b"/>
</dbReference>
<dbReference type="GO" id="GO:0006777">
    <property type="term" value="P:Mo-molybdopterin cofactor biosynthetic process"/>
    <property type="evidence" value="ECO:0007669"/>
    <property type="project" value="InterPro"/>
</dbReference>
<dbReference type="InterPro" id="IPR044672">
    <property type="entry name" value="MOCS2A"/>
</dbReference>
<dbReference type="STRING" id="1420917.AU15_03300"/>
<dbReference type="GO" id="GO:0000166">
    <property type="term" value="F:nucleotide binding"/>
    <property type="evidence" value="ECO:0007669"/>
    <property type="project" value="UniProtKB-KW"/>
</dbReference>
<dbReference type="EMBL" id="CP020931">
    <property type="protein sequence ID" value="ARM85709.1"/>
    <property type="molecule type" value="Genomic_DNA"/>
</dbReference>
<dbReference type="GeneID" id="77257608"/>
<keyword evidence="7" id="KW-1185">Reference proteome</keyword>
<dbReference type="RefSeq" id="WP_051946533.1">
    <property type="nucleotide sequence ID" value="NZ_CP020931.1"/>
</dbReference>
<reference evidence="5 7" key="1">
    <citation type="submission" date="2016-10" db="EMBL/GenBank/DDBJ databases">
        <authorList>
            <person name="Varghese N."/>
            <person name="Submissions S."/>
        </authorList>
    </citation>
    <scope>NUCLEOTIDE SEQUENCE [LARGE SCALE GENOMIC DNA]</scope>
    <source>
        <strain evidence="5 7">DSM 26291</strain>
    </source>
</reference>
<dbReference type="Gene3D" id="3.10.20.30">
    <property type="match status" value="1"/>
</dbReference>
<dbReference type="SUPFAM" id="SSF54285">
    <property type="entry name" value="MoaD/ThiS"/>
    <property type="match status" value="1"/>
</dbReference>
<keyword evidence="1" id="KW-0547">Nucleotide-binding</keyword>
<dbReference type="Proteomes" id="UP000199211">
    <property type="component" value="Unassembled WGS sequence"/>
</dbReference>
<sequence length="89" mass="9458">MTMATDNSITVKFFARLREELDTSTLTVEAQPGLTAGQLLHSLASKGGNWAQLDGAQPVMIAVNQVMTKPDRALQPGDEVAFFPPVTGG</sequence>
<proteinExistence type="inferred from homology"/>
<dbReference type="Pfam" id="PF02597">
    <property type="entry name" value="ThiS"/>
    <property type="match status" value="1"/>
</dbReference>
<dbReference type="AlphaFoldDB" id="A0A1W6KEG6"/>